<dbReference type="EMBL" id="JBHSMX010000020">
    <property type="protein sequence ID" value="MFC5521861.1"/>
    <property type="molecule type" value="Genomic_DNA"/>
</dbReference>
<dbReference type="InterPro" id="IPR053714">
    <property type="entry name" value="Iso_Racemase_Enz_sf"/>
</dbReference>
<evidence type="ECO:0000313" key="3">
    <source>
        <dbReference type="Proteomes" id="UP001596084"/>
    </source>
</evidence>
<dbReference type="InterPro" id="IPR015942">
    <property type="entry name" value="Asp/Glu/hydantoin_racemase"/>
</dbReference>
<name>A0ABW0QBA2_9BURK</name>
<dbReference type="RefSeq" id="WP_068834360.1">
    <property type="nucleotide sequence ID" value="NZ_JBHSMX010000020.1"/>
</dbReference>
<keyword evidence="3" id="KW-1185">Reference proteome</keyword>
<comment type="caution">
    <text evidence="2">The sequence shown here is derived from an EMBL/GenBank/DDBJ whole genome shotgun (WGS) entry which is preliminary data.</text>
</comment>
<reference evidence="3" key="1">
    <citation type="journal article" date="2019" name="Int. J. Syst. Evol. Microbiol.">
        <title>The Global Catalogue of Microorganisms (GCM) 10K type strain sequencing project: providing services to taxonomists for standard genome sequencing and annotation.</title>
        <authorList>
            <consortium name="The Broad Institute Genomics Platform"/>
            <consortium name="The Broad Institute Genome Sequencing Center for Infectious Disease"/>
            <person name="Wu L."/>
            <person name="Ma J."/>
        </authorList>
    </citation>
    <scope>NUCLEOTIDE SEQUENCE [LARGE SCALE GENOMIC DNA]</scope>
    <source>
        <strain evidence="3">CGMCC 4.7277</strain>
    </source>
</reference>
<evidence type="ECO:0000313" key="2">
    <source>
        <dbReference type="EMBL" id="MFC5521861.1"/>
    </source>
</evidence>
<dbReference type="PANTHER" id="PTHR28047">
    <property type="entry name" value="PROTEIN DCG1"/>
    <property type="match status" value="1"/>
</dbReference>
<evidence type="ECO:0000256" key="1">
    <source>
        <dbReference type="ARBA" id="ARBA00038414"/>
    </source>
</evidence>
<organism evidence="2 3">
    <name type="scientific">Polaromonas jejuensis</name>
    <dbReference type="NCBI Taxonomy" id="457502"/>
    <lineage>
        <taxon>Bacteria</taxon>
        <taxon>Pseudomonadati</taxon>
        <taxon>Pseudomonadota</taxon>
        <taxon>Betaproteobacteria</taxon>
        <taxon>Burkholderiales</taxon>
        <taxon>Comamonadaceae</taxon>
        <taxon>Polaromonas</taxon>
    </lineage>
</organism>
<gene>
    <name evidence="2" type="ORF">ACFPP7_13205</name>
</gene>
<accession>A0ABW0QBA2</accession>
<dbReference type="PANTHER" id="PTHR28047:SF5">
    <property type="entry name" value="PROTEIN DCG1"/>
    <property type="match status" value="1"/>
</dbReference>
<sequence length="246" mass="25055">MKLQLINPNTTAAMTDKMAVAARQVVSVGTQILAVQSATGPASIETAVDEALALPGLLAQIKAGEAAGVDAHVIACFGDPGLRAARELATAPVIGIAEAAMQMACLVASSFSVVTTLARTVPTAQRLLVDYGMTSRCRRVRATGIAVLELEAQTSDLLRKKIGDECRLALAEDGVGAIVLGCAGMADLCTELTQALGVPVIDGVTAAVKLAEALAGLGLRTSKQGDYARPGAKPYVGVMAQFAPAA</sequence>
<protein>
    <submittedName>
        <fullName evidence="2">Aspartate/glutamate racemase family protein</fullName>
    </submittedName>
</protein>
<dbReference type="Pfam" id="PF01177">
    <property type="entry name" value="Asp_Glu_race"/>
    <property type="match status" value="1"/>
</dbReference>
<proteinExistence type="inferred from homology"/>
<comment type="similarity">
    <text evidence="1">Belongs to the HyuE racemase family.</text>
</comment>
<dbReference type="InterPro" id="IPR052186">
    <property type="entry name" value="Hydantoin_racemase-like"/>
</dbReference>
<dbReference type="Proteomes" id="UP001596084">
    <property type="component" value="Unassembled WGS sequence"/>
</dbReference>
<dbReference type="Gene3D" id="3.40.50.12500">
    <property type="match status" value="1"/>
</dbReference>